<keyword evidence="2" id="KW-1185">Reference proteome</keyword>
<gene>
    <name evidence="1" type="ORF">MRATA1EN1_LOCUS2373</name>
</gene>
<accession>A0ABN8XZ50</accession>
<evidence type="ECO:0000313" key="1">
    <source>
        <dbReference type="EMBL" id="CAI9153411.1"/>
    </source>
</evidence>
<organism evidence="1 2">
    <name type="scientific">Rangifer tarandus platyrhynchus</name>
    <name type="common">Svalbard reindeer</name>
    <dbReference type="NCBI Taxonomy" id="3082113"/>
    <lineage>
        <taxon>Eukaryota</taxon>
        <taxon>Metazoa</taxon>
        <taxon>Chordata</taxon>
        <taxon>Craniata</taxon>
        <taxon>Vertebrata</taxon>
        <taxon>Euteleostomi</taxon>
        <taxon>Mammalia</taxon>
        <taxon>Eutheria</taxon>
        <taxon>Laurasiatheria</taxon>
        <taxon>Artiodactyla</taxon>
        <taxon>Ruminantia</taxon>
        <taxon>Pecora</taxon>
        <taxon>Cervidae</taxon>
        <taxon>Odocoileinae</taxon>
        <taxon>Rangifer</taxon>
    </lineage>
</organism>
<reference evidence="1" key="1">
    <citation type="submission" date="2023-04" db="EMBL/GenBank/DDBJ databases">
        <authorList>
            <consortium name="ELIXIR-Norway"/>
        </authorList>
    </citation>
    <scope>NUCLEOTIDE SEQUENCE [LARGE SCALE GENOMIC DNA]</scope>
</reference>
<evidence type="ECO:0000313" key="2">
    <source>
        <dbReference type="Proteomes" id="UP001176941"/>
    </source>
</evidence>
<dbReference type="EMBL" id="OX459946">
    <property type="protein sequence ID" value="CAI9153411.1"/>
    <property type="molecule type" value="Genomic_DNA"/>
</dbReference>
<proteinExistence type="predicted"/>
<protein>
    <submittedName>
        <fullName evidence="1">Uncharacterized protein</fullName>
    </submittedName>
</protein>
<sequence length="112" mass="12674">MLNVKGFRGVCWGVRSFPAFAHDPSSFSLYSSPLSPSCHSPHEFLWSLLREEGGNFQIERRVGMELIRVRESNCQSTDFSKKLFLFLNGKLPFLQCSGDDVSWIPPTSLLFG</sequence>
<name>A0ABN8XZ50_RANTA</name>
<dbReference type="Proteomes" id="UP001176941">
    <property type="component" value="Chromosome 10"/>
</dbReference>